<evidence type="ECO:0000256" key="1">
    <source>
        <dbReference type="ARBA" id="ARBA00006328"/>
    </source>
</evidence>
<dbReference type="Pfam" id="PF05368">
    <property type="entry name" value="NmrA"/>
    <property type="match status" value="1"/>
</dbReference>
<evidence type="ECO:0000259" key="3">
    <source>
        <dbReference type="Pfam" id="PF05368"/>
    </source>
</evidence>
<dbReference type="KEGG" id="trg:TRUGW13939_04591"/>
<proteinExistence type="inferred from homology"/>
<name>A0A7H8QU34_TALRU</name>
<dbReference type="PANTHER" id="PTHR42748">
    <property type="entry name" value="NITROGEN METABOLITE REPRESSION PROTEIN NMRA FAMILY MEMBER"/>
    <property type="match status" value="1"/>
</dbReference>
<dbReference type="GeneID" id="55992092"/>
<protein>
    <recommendedName>
        <fullName evidence="3">NmrA-like domain-containing protein</fullName>
    </recommendedName>
</protein>
<feature type="domain" description="NmrA-like" evidence="3">
    <location>
        <begin position="6"/>
        <end position="309"/>
    </location>
</feature>
<dbReference type="OrthoDB" id="3358371at2759"/>
<reference evidence="5" key="1">
    <citation type="submission" date="2020-06" db="EMBL/GenBank/DDBJ databases">
        <title>A chromosome-scale genome assembly of Talaromyces rugulosus W13939.</title>
        <authorList>
            <person name="Wang B."/>
            <person name="Guo L."/>
            <person name="Ye K."/>
            <person name="Wang L."/>
        </authorList>
    </citation>
    <scope>NUCLEOTIDE SEQUENCE [LARGE SCALE GENOMIC DNA]</scope>
    <source>
        <strain evidence="5">W13939</strain>
    </source>
</reference>
<keyword evidence="5" id="KW-1185">Reference proteome</keyword>
<dbReference type="AlphaFoldDB" id="A0A7H8QU34"/>
<dbReference type="Proteomes" id="UP000509510">
    <property type="component" value="Chromosome II"/>
</dbReference>
<evidence type="ECO:0000313" key="4">
    <source>
        <dbReference type="EMBL" id="QKX57477.1"/>
    </source>
</evidence>
<keyword evidence="2" id="KW-0521">NADP</keyword>
<gene>
    <name evidence="4" type="ORF">TRUGW13939_04591</name>
</gene>
<dbReference type="EMBL" id="CP055899">
    <property type="protein sequence ID" value="QKX57477.1"/>
    <property type="molecule type" value="Genomic_DNA"/>
</dbReference>
<organism evidence="4 5">
    <name type="scientific">Talaromyces rugulosus</name>
    <name type="common">Penicillium rugulosum</name>
    <dbReference type="NCBI Taxonomy" id="121627"/>
    <lineage>
        <taxon>Eukaryota</taxon>
        <taxon>Fungi</taxon>
        <taxon>Dikarya</taxon>
        <taxon>Ascomycota</taxon>
        <taxon>Pezizomycotina</taxon>
        <taxon>Eurotiomycetes</taxon>
        <taxon>Eurotiomycetidae</taxon>
        <taxon>Eurotiales</taxon>
        <taxon>Trichocomaceae</taxon>
        <taxon>Talaromyces</taxon>
        <taxon>Talaromyces sect. Islandici</taxon>
    </lineage>
</organism>
<dbReference type="InterPro" id="IPR008030">
    <property type="entry name" value="NmrA-like"/>
</dbReference>
<evidence type="ECO:0000313" key="5">
    <source>
        <dbReference type="Proteomes" id="UP000509510"/>
    </source>
</evidence>
<dbReference type="PANTHER" id="PTHR42748:SF26">
    <property type="entry name" value="NMRA-LIKE DOMAIN-CONTAINING PROTEIN"/>
    <property type="match status" value="1"/>
</dbReference>
<dbReference type="GO" id="GO:0005634">
    <property type="term" value="C:nucleus"/>
    <property type="evidence" value="ECO:0007669"/>
    <property type="project" value="TreeGrafter"/>
</dbReference>
<dbReference type="InterPro" id="IPR036291">
    <property type="entry name" value="NAD(P)-bd_dom_sf"/>
</dbReference>
<dbReference type="RefSeq" id="XP_035343655.1">
    <property type="nucleotide sequence ID" value="XM_035487762.1"/>
</dbReference>
<dbReference type="SUPFAM" id="SSF51735">
    <property type="entry name" value="NAD(P)-binding Rossmann-fold domains"/>
    <property type="match status" value="1"/>
</dbReference>
<feature type="non-terminal residue" evidence="4">
    <location>
        <position position="340"/>
    </location>
</feature>
<dbReference type="Gene3D" id="3.90.25.10">
    <property type="entry name" value="UDP-galactose 4-epimerase, domain 1"/>
    <property type="match status" value="1"/>
</dbReference>
<sequence>QFSQMSKLAVIIGVTGNQGGSVAQRFLQDLQYRVRGVTRNPASAIAQELSASGIEIVQADLEDIDSLVSAFCGANVIFSVTNYWEPFFRPDHRQAAIDAGVSIRQHAYGVEYRQGKNIADAAATAVDSLDDNGFLVSTLSHAKKSSKGVFDELYHFDAKADIFPYYLEEKWPQLAAKTSYIQTGFFTSSYKLVPTAYFQKQPDGSRHMLFPTHPDSPIPHLDVNRDTGNFVYAVSKMPPGKQYLAESTTCSWSEYLRLFTSITGIPAQYKQTPLASLMEIVPDQEFGREVGDMFLYSTDPGYDGGDKTLLKAADIRKAGIDCPMTSLEEWMKLEDWSALQ</sequence>
<accession>A0A7H8QU34</accession>
<evidence type="ECO:0000256" key="2">
    <source>
        <dbReference type="ARBA" id="ARBA00022857"/>
    </source>
</evidence>
<comment type="similarity">
    <text evidence="1">Belongs to the NmrA-type oxidoreductase family.</text>
</comment>
<dbReference type="InterPro" id="IPR051164">
    <property type="entry name" value="NmrA-like_oxidored"/>
</dbReference>
<dbReference type="Gene3D" id="3.40.50.720">
    <property type="entry name" value="NAD(P)-binding Rossmann-like Domain"/>
    <property type="match status" value="1"/>
</dbReference>